<dbReference type="CDD" id="cd00118">
    <property type="entry name" value="LysM"/>
    <property type="match status" value="1"/>
</dbReference>
<dbReference type="RefSeq" id="WP_307561895.1">
    <property type="nucleotide sequence ID" value="NZ_JAUSQU010000001.1"/>
</dbReference>
<dbReference type="Proteomes" id="UP001225356">
    <property type="component" value="Unassembled WGS sequence"/>
</dbReference>
<evidence type="ECO:0000259" key="2">
    <source>
        <dbReference type="PROSITE" id="PS51782"/>
    </source>
</evidence>
<evidence type="ECO:0000313" key="3">
    <source>
        <dbReference type="EMBL" id="MDP9845890.1"/>
    </source>
</evidence>
<name>A0ABT9QGJ6_9ACTN</name>
<evidence type="ECO:0000313" key="4">
    <source>
        <dbReference type="Proteomes" id="UP001225356"/>
    </source>
</evidence>
<dbReference type="PROSITE" id="PS51782">
    <property type="entry name" value="LYSM"/>
    <property type="match status" value="1"/>
</dbReference>
<keyword evidence="4" id="KW-1185">Reference proteome</keyword>
<comment type="caution">
    <text evidence="3">The sequence shown here is derived from an EMBL/GenBank/DDBJ whole genome shotgun (WGS) entry which is preliminary data.</text>
</comment>
<feature type="compositionally biased region" description="Low complexity" evidence="1">
    <location>
        <begin position="1"/>
        <end position="18"/>
    </location>
</feature>
<feature type="domain" description="LysM" evidence="2">
    <location>
        <begin position="13"/>
        <end position="64"/>
    </location>
</feature>
<organism evidence="3 4">
    <name type="scientific">Streptosporangium lutulentum</name>
    <dbReference type="NCBI Taxonomy" id="1461250"/>
    <lineage>
        <taxon>Bacteria</taxon>
        <taxon>Bacillati</taxon>
        <taxon>Actinomycetota</taxon>
        <taxon>Actinomycetes</taxon>
        <taxon>Streptosporangiales</taxon>
        <taxon>Streptosporangiaceae</taxon>
        <taxon>Streptosporangium</taxon>
    </lineage>
</organism>
<dbReference type="InterPro" id="IPR018392">
    <property type="entry name" value="LysM"/>
</dbReference>
<accession>A0ABT9QGJ6</accession>
<evidence type="ECO:0000256" key="1">
    <source>
        <dbReference type="SAM" id="MobiDB-lite"/>
    </source>
</evidence>
<sequence>MSSPESTEPPETITVTPPGGEYDSLWKIADEFFEDGSRWQSIYEANRDVLNDPNGLRVGMTLRLPMEIYPRHLRSVADAFDVERGELADAVRQAAAELNSIGDFWGTGKEATAFFKGQGDGTGYELVSGRVMEGTEALLDAHKDIPTLLRLMADGVETADWDSVAAILSIPPDPDKDRPVWGESR</sequence>
<dbReference type="Gene3D" id="1.10.287.1060">
    <property type="entry name" value="ESAT-6-like"/>
    <property type="match status" value="1"/>
</dbReference>
<reference evidence="3 4" key="1">
    <citation type="submission" date="2023-07" db="EMBL/GenBank/DDBJ databases">
        <title>Sequencing the genomes of 1000 actinobacteria strains.</title>
        <authorList>
            <person name="Klenk H.-P."/>
        </authorList>
    </citation>
    <scope>NUCLEOTIDE SEQUENCE [LARGE SCALE GENOMIC DNA]</scope>
    <source>
        <strain evidence="3 4">DSM 46740</strain>
    </source>
</reference>
<dbReference type="InterPro" id="IPR036779">
    <property type="entry name" value="LysM_dom_sf"/>
</dbReference>
<feature type="region of interest" description="Disordered" evidence="1">
    <location>
        <begin position="1"/>
        <end position="20"/>
    </location>
</feature>
<proteinExistence type="predicted"/>
<gene>
    <name evidence="3" type="ORF">J2853_005101</name>
</gene>
<dbReference type="Gene3D" id="3.10.350.10">
    <property type="entry name" value="LysM domain"/>
    <property type="match status" value="1"/>
</dbReference>
<dbReference type="EMBL" id="JAUSQU010000001">
    <property type="protein sequence ID" value="MDP9845890.1"/>
    <property type="molecule type" value="Genomic_DNA"/>
</dbReference>
<protein>
    <recommendedName>
        <fullName evidence="2">LysM domain-containing protein</fullName>
    </recommendedName>
</protein>
<dbReference type="Pfam" id="PF01476">
    <property type="entry name" value="LysM"/>
    <property type="match status" value="1"/>
</dbReference>